<reference evidence="1 2" key="1">
    <citation type="submission" date="2021-11" db="EMBL/GenBank/DDBJ databases">
        <title>Draft genome sequence of Actinomycetospora sp. SF1 isolated from the rhizosphere soil.</title>
        <authorList>
            <person name="Duangmal K."/>
            <person name="Chantavorakit T."/>
        </authorList>
    </citation>
    <scope>NUCLEOTIDE SEQUENCE [LARGE SCALE GENOMIC DNA]</scope>
    <source>
        <strain evidence="1 2">TBRC 5722</strain>
    </source>
</reference>
<dbReference type="InterPro" id="IPR011008">
    <property type="entry name" value="Dimeric_a/b-barrel"/>
</dbReference>
<proteinExistence type="predicted"/>
<accession>A0ABS8PB19</accession>
<name>A0ABS8PB19_9PSEU</name>
<comment type="caution">
    <text evidence="1">The sequence shown here is derived from an EMBL/GenBank/DDBJ whole genome shotgun (WGS) entry which is preliminary data.</text>
</comment>
<organism evidence="1 2">
    <name type="scientific">Actinomycetospora endophytica</name>
    <dbReference type="NCBI Taxonomy" id="2291215"/>
    <lineage>
        <taxon>Bacteria</taxon>
        <taxon>Bacillati</taxon>
        <taxon>Actinomycetota</taxon>
        <taxon>Actinomycetes</taxon>
        <taxon>Pseudonocardiales</taxon>
        <taxon>Pseudonocardiaceae</taxon>
        <taxon>Actinomycetospora</taxon>
    </lineage>
</organism>
<dbReference type="RefSeq" id="WP_230736571.1">
    <property type="nucleotide sequence ID" value="NZ_JAJNDB010000004.1"/>
</dbReference>
<keyword evidence="2" id="KW-1185">Reference proteome</keyword>
<dbReference type="Proteomes" id="UP001199469">
    <property type="component" value="Unassembled WGS sequence"/>
</dbReference>
<gene>
    <name evidence="1" type="ORF">LQ327_18935</name>
</gene>
<evidence type="ECO:0008006" key="3">
    <source>
        <dbReference type="Google" id="ProtNLM"/>
    </source>
</evidence>
<protein>
    <recommendedName>
        <fullName evidence="3">Quinol monooxygenase YgiN</fullName>
    </recommendedName>
</protein>
<dbReference type="SUPFAM" id="SSF54909">
    <property type="entry name" value="Dimeric alpha+beta barrel"/>
    <property type="match status" value="1"/>
</dbReference>
<dbReference type="Gene3D" id="3.30.70.100">
    <property type="match status" value="1"/>
</dbReference>
<dbReference type="EMBL" id="JAJNDB010000004">
    <property type="protein sequence ID" value="MCD2195450.1"/>
    <property type="molecule type" value="Genomic_DNA"/>
</dbReference>
<sequence>MSVVITVKFPVSADTMERVVTANADTMQAIAADGRRHGTIHHQFTADPDGNAVVIDEWPDEDSFHRFFDAQDDIKKVMAEAGVTGPPEVTVYRTLDTPDRF</sequence>
<evidence type="ECO:0000313" key="2">
    <source>
        <dbReference type="Proteomes" id="UP001199469"/>
    </source>
</evidence>
<evidence type="ECO:0000313" key="1">
    <source>
        <dbReference type="EMBL" id="MCD2195450.1"/>
    </source>
</evidence>